<organism evidence="3 4">
    <name type="scientific">Terrihabitans rhizophilus</name>
    <dbReference type="NCBI Taxonomy" id="3092662"/>
    <lineage>
        <taxon>Bacteria</taxon>
        <taxon>Pseudomonadati</taxon>
        <taxon>Pseudomonadota</taxon>
        <taxon>Alphaproteobacteria</taxon>
        <taxon>Hyphomicrobiales</taxon>
        <taxon>Terrihabitans</taxon>
    </lineage>
</organism>
<dbReference type="EC" id="4.3.2.7" evidence="1"/>
<evidence type="ECO:0000256" key="2">
    <source>
        <dbReference type="ARBA" id="ARBA00023239"/>
    </source>
</evidence>
<gene>
    <name evidence="3" type="ORF">SCD90_11910</name>
</gene>
<proteinExistence type="predicted"/>
<keyword evidence="4" id="KW-1185">Reference proteome</keyword>
<accession>A0ABU4RSW3</accession>
<dbReference type="Proteomes" id="UP001274321">
    <property type="component" value="Unassembled WGS sequence"/>
</dbReference>
<protein>
    <recommendedName>
        <fullName evidence="1">glutathione-specific gamma-glutamylcyclotransferase</fullName>
        <ecNumber evidence="1">4.3.2.7</ecNumber>
    </recommendedName>
</protein>
<sequence length="179" mass="19935">MDPSSDLWIFGYGSLMWQPGFAFDELRPARLIGCHRSMCIYSHHWRGTPEKPGLVLGLDTGGSCRGVAFRVAADRAGETLAYLHERELRNHVYREVTRPIRFCDGTGTRALAYVADRTHRQYAGALGPEERLALISQGQGAGGPNRDYVLNTVHHLRQLGVKDTELEWMASRLEALAAA</sequence>
<dbReference type="PANTHER" id="PTHR12192">
    <property type="entry name" value="CATION TRANSPORT PROTEIN CHAC-RELATED"/>
    <property type="match status" value="1"/>
</dbReference>
<dbReference type="CDD" id="cd06661">
    <property type="entry name" value="GGCT_like"/>
    <property type="match status" value="1"/>
</dbReference>
<dbReference type="Pfam" id="PF04752">
    <property type="entry name" value="ChaC"/>
    <property type="match status" value="1"/>
</dbReference>
<dbReference type="InterPro" id="IPR013024">
    <property type="entry name" value="GGCT-like"/>
</dbReference>
<comment type="caution">
    <text evidence="3">The sequence shown here is derived from an EMBL/GenBank/DDBJ whole genome shotgun (WGS) entry which is preliminary data.</text>
</comment>
<evidence type="ECO:0000313" key="4">
    <source>
        <dbReference type="Proteomes" id="UP001274321"/>
    </source>
</evidence>
<evidence type="ECO:0000256" key="1">
    <source>
        <dbReference type="ARBA" id="ARBA00012344"/>
    </source>
</evidence>
<name>A0ABU4RSW3_9HYPH</name>
<keyword evidence="2" id="KW-0456">Lyase</keyword>
<dbReference type="Gene3D" id="3.10.490.10">
    <property type="entry name" value="Gamma-glutamyl cyclotransferase-like"/>
    <property type="match status" value="1"/>
</dbReference>
<reference evidence="3 4" key="1">
    <citation type="submission" date="2023-11" db="EMBL/GenBank/DDBJ databases">
        <authorList>
            <person name="Bao R."/>
        </authorList>
    </citation>
    <scope>NUCLEOTIDE SEQUENCE [LARGE SCALE GENOMIC DNA]</scope>
    <source>
        <strain evidence="3 4">PJ23</strain>
    </source>
</reference>
<evidence type="ECO:0000313" key="3">
    <source>
        <dbReference type="EMBL" id="MDX6806770.1"/>
    </source>
</evidence>
<dbReference type="SUPFAM" id="SSF110857">
    <property type="entry name" value="Gamma-glutamyl cyclotransferase-like"/>
    <property type="match status" value="1"/>
</dbReference>
<dbReference type="InterPro" id="IPR006840">
    <property type="entry name" value="ChaC"/>
</dbReference>
<dbReference type="RefSeq" id="WP_319844896.1">
    <property type="nucleotide sequence ID" value="NZ_JAXAFJ010000007.1"/>
</dbReference>
<dbReference type="InterPro" id="IPR036568">
    <property type="entry name" value="GGCT-like_sf"/>
</dbReference>
<dbReference type="PANTHER" id="PTHR12192:SF2">
    <property type="entry name" value="GLUTATHIONE-SPECIFIC GAMMA-GLUTAMYLCYCLOTRANSFERASE 2"/>
    <property type="match status" value="1"/>
</dbReference>
<dbReference type="EMBL" id="JAXAFJ010000007">
    <property type="protein sequence ID" value="MDX6806770.1"/>
    <property type="molecule type" value="Genomic_DNA"/>
</dbReference>